<dbReference type="EMBL" id="MN739344">
    <property type="protein sequence ID" value="QHS99493.1"/>
    <property type="molecule type" value="Genomic_DNA"/>
</dbReference>
<name>A0A6C0C7J4_9ZZZZ</name>
<evidence type="ECO:0000313" key="1">
    <source>
        <dbReference type="EMBL" id="QHS99493.1"/>
    </source>
</evidence>
<proteinExistence type="predicted"/>
<accession>A0A6C0C7J4</accession>
<reference evidence="1" key="1">
    <citation type="journal article" date="2020" name="Nature">
        <title>Giant virus diversity and host interactions through global metagenomics.</title>
        <authorList>
            <person name="Schulz F."/>
            <person name="Roux S."/>
            <person name="Paez-Espino D."/>
            <person name="Jungbluth S."/>
            <person name="Walsh D.A."/>
            <person name="Denef V.J."/>
            <person name="McMahon K.D."/>
            <person name="Konstantinidis K.T."/>
            <person name="Eloe-Fadrosh E.A."/>
            <person name="Kyrpides N.C."/>
            <person name="Woyke T."/>
        </authorList>
    </citation>
    <scope>NUCLEOTIDE SEQUENCE</scope>
    <source>
        <strain evidence="1">GVMAG-M-3300020187-37</strain>
    </source>
</reference>
<dbReference type="AlphaFoldDB" id="A0A6C0C7J4"/>
<sequence>MCYPYITLLNKYKDQIIIEGCTENNNFKAILKYDWLFDETEIKFQKAEKNNSNEKKMTIFDLPKHNIDLDICIKLYKIVNDNNLTII</sequence>
<protein>
    <submittedName>
        <fullName evidence="1">Uncharacterized protein</fullName>
    </submittedName>
</protein>
<organism evidence="1">
    <name type="scientific">viral metagenome</name>
    <dbReference type="NCBI Taxonomy" id="1070528"/>
    <lineage>
        <taxon>unclassified sequences</taxon>
        <taxon>metagenomes</taxon>
        <taxon>organismal metagenomes</taxon>
    </lineage>
</organism>